<evidence type="ECO:0008006" key="2">
    <source>
        <dbReference type="Google" id="ProtNLM"/>
    </source>
</evidence>
<organism evidence="1">
    <name type="scientific">marine metagenome</name>
    <dbReference type="NCBI Taxonomy" id="408172"/>
    <lineage>
        <taxon>unclassified sequences</taxon>
        <taxon>metagenomes</taxon>
        <taxon>ecological metagenomes</taxon>
    </lineage>
</organism>
<name>A0A382DU53_9ZZZZ</name>
<accession>A0A382DU53</accession>
<protein>
    <recommendedName>
        <fullName evidence="2">TonB-dependent receptor plug domain-containing protein</fullName>
    </recommendedName>
</protein>
<evidence type="ECO:0000313" key="1">
    <source>
        <dbReference type="EMBL" id="SVB41622.1"/>
    </source>
</evidence>
<dbReference type="Pfam" id="PF13715">
    <property type="entry name" value="CarbopepD_reg_2"/>
    <property type="match status" value="1"/>
</dbReference>
<dbReference type="Gene3D" id="2.60.40.1120">
    <property type="entry name" value="Carboxypeptidase-like, regulatory domain"/>
    <property type="match status" value="1"/>
</dbReference>
<feature type="non-terminal residue" evidence="1">
    <location>
        <position position="128"/>
    </location>
</feature>
<dbReference type="InterPro" id="IPR008969">
    <property type="entry name" value="CarboxyPept-like_regulatory"/>
</dbReference>
<dbReference type="EMBL" id="UINC01040983">
    <property type="protein sequence ID" value="SVB41622.1"/>
    <property type="molecule type" value="Genomic_DNA"/>
</dbReference>
<reference evidence="1" key="1">
    <citation type="submission" date="2018-05" db="EMBL/GenBank/DDBJ databases">
        <authorList>
            <person name="Lanie J.A."/>
            <person name="Ng W.-L."/>
            <person name="Kazmierczak K.M."/>
            <person name="Andrzejewski T.M."/>
            <person name="Davidsen T.M."/>
            <person name="Wayne K.J."/>
            <person name="Tettelin H."/>
            <person name="Glass J.I."/>
            <person name="Rusch D."/>
            <person name="Podicherti R."/>
            <person name="Tsui H.-C.T."/>
            <person name="Winkler M.E."/>
        </authorList>
    </citation>
    <scope>NUCLEOTIDE SEQUENCE</scope>
</reference>
<proteinExistence type="predicted"/>
<dbReference type="AlphaFoldDB" id="A0A382DU53"/>
<sequence length="128" mass="13085">MRNLLRVSIVLILSFPLFAQSVAGTVTDTDGNPLAGANVEMEGTTLGSSTNANGAYVISGVSAGTYSVKASYIGYRSKSKSVKVSEGGATLNFSLSSSALAGAEVSVIGSRFSHTAEEQAVPVDVFTD</sequence>
<dbReference type="SUPFAM" id="SSF49464">
    <property type="entry name" value="Carboxypeptidase regulatory domain-like"/>
    <property type="match status" value="1"/>
</dbReference>
<gene>
    <name evidence="1" type="ORF">METZ01_LOCUS194476</name>
</gene>